<reference evidence="3 4" key="1">
    <citation type="journal article" date="2007" name="Science">
        <title>The Fusarium graminearum genome reveals a link between localized polymorphism and pathogen specialization.</title>
        <authorList>
            <person name="Cuomo C.A."/>
            <person name="Gueldener U."/>
            <person name="Xu J.-R."/>
            <person name="Trail F."/>
            <person name="Turgeon B.G."/>
            <person name="Di Pietro A."/>
            <person name="Walton J.D."/>
            <person name="Ma L.-J."/>
            <person name="Baker S.E."/>
            <person name="Rep M."/>
            <person name="Adam G."/>
            <person name="Antoniw J."/>
            <person name="Baldwin T."/>
            <person name="Calvo S.E."/>
            <person name="Chang Y.-L."/>
            <person name="DeCaprio D."/>
            <person name="Gale L.R."/>
            <person name="Gnerre S."/>
            <person name="Goswami R.S."/>
            <person name="Hammond-Kosack K."/>
            <person name="Harris L.J."/>
            <person name="Hilburn K."/>
            <person name="Kennell J.C."/>
            <person name="Kroken S."/>
            <person name="Magnuson J.K."/>
            <person name="Mannhaupt G."/>
            <person name="Mauceli E.W."/>
            <person name="Mewes H.-W."/>
            <person name="Mitterbauer R."/>
            <person name="Muehlbauer G."/>
            <person name="Muensterkoetter M."/>
            <person name="Nelson D."/>
            <person name="O'Donnell K."/>
            <person name="Ouellet T."/>
            <person name="Qi W."/>
            <person name="Quesneville H."/>
            <person name="Roncero M.I.G."/>
            <person name="Seong K.-Y."/>
            <person name="Tetko I.V."/>
            <person name="Urban M."/>
            <person name="Waalwijk C."/>
            <person name="Ward T.J."/>
            <person name="Yao J."/>
            <person name="Birren B.W."/>
            <person name="Kistler H.C."/>
        </authorList>
    </citation>
    <scope>NUCLEOTIDE SEQUENCE [LARGE SCALE GENOMIC DNA]</scope>
    <source>
        <strain evidence="4">ATCC MYA-4620 / CBS 123657 / FGSC 9075 / NRRL 31084 / PH-1</strain>
        <strain evidence="3">PH-1 / ATCC MYA-4620 / FGSC 9075 / NRRL 31084</strain>
    </source>
</reference>
<dbReference type="EnsemblFungi" id="CEF74359">
    <property type="protein sequence ID" value="CEF74359"/>
    <property type="gene ID" value="FGRRES_02120"/>
</dbReference>
<reference evidence="3 4" key="2">
    <citation type="journal article" date="2010" name="Nature">
        <title>Comparative genomics reveals mobile pathogenicity chromosomes in Fusarium.</title>
        <authorList>
            <person name="Ma L.J."/>
            <person name="van der Does H.C."/>
            <person name="Borkovich K.A."/>
            <person name="Coleman J.J."/>
            <person name="Daboussi M.J."/>
            <person name="Di Pietro A."/>
            <person name="Dufresne M."/>
            <person name="Freitag M."/>
            <person name="Grabherr M."/>
            <person name="Henrissat B."/>
            <person name="Houterman P.M."/>
            <person name="Kang S."/>
            <person name="Shim W.B."/>
            <person name="Woloshuk C."/>
            <person name="Xie X."/>
            <person name="Xu J.R."/>
            <person name="Antoniw J."/>
            <person name="Baker S.E."/>
            <person name="Bluhm B.H."/>
            <person name="Breakspear A."/>
            <person name="Brown D.W."/>
            <person name="Butchko R.A."/>
            <person name="Chapman S."/>
            <person name="Coulson R."/>
            <person name="Coutinho P.M."/>
            <person name="Danchin E.G."/>
            <person name="Diener A."/>
            <person name="Gale L.R."/>
            <person name="Gardiner D.M."/>
            <person name="Goff S."/>
            <person name="Hammond-Kosack K.E."/>
            <person name="Hilburn K."/>
            <person name="Hua-Van A."/>
            <person name="Jonkers W."/>
            <person name="Kazan K."/>
            <person name="Kodira C.D."/>
            <person name="Koehrsen M."/>
            <person name="Kumar L."/>
            <person name="Lee Y.H."/>
            <person name="Li L."/>
            <person name="Manners J.M."/>
            <person name="Miranda-Saavedra D."/>
            <person name="Mukherjee M."/>
            <person name="Park G."/>
            <person name="Park J."/>
            <person name="Park S.Y."/>
            <person name="Proctor R.H."/>
            <person name="Regev A."/>
            <person name="Ruiz-Roldan M.C."/>
            <person name="Sain D."/>
            <person name="Sakthikumar S."/>
            <person name="Sykes S."/>
            <person name="Schwartz D.C."/>
            <person name="Turgeon B.G."/>
            <person name="Wapinski I."/>
            <person name="Yoder O."/>
            <person name="Young S."/>
            <person name="Zeng Q."/>
            <person name="Zhou S."/>
            <person name="Galagan J."/>
            <person name="Cuomo C.A."/>
            <person name="Kistler H.C."/>
            <person name="Rep M."/>
        </authorList>
    </citation>
    <scope>GENOME REANNOTATION</scope>
    <source>
        <strain evidence="4">ATCC MYA-4620 / CBS 123657 / FGSC 9075 / NRRL 31084 / PH-1</strain>
        <strain evidence="3">PH-1 / ATCC MYA-4620 / FGSC 9075 / NRRL 31084</strain>
    </source>
</reference>
<gene>
    <name evidence="3" type="primary">FG02120.1</name>
    <name evidence="2" type="ORF">FGRAMPH1_01T05107</name>
</gene>
<evidence type="ECO:0000313" key="3">
    <source>
        <dbReference type="EnsemblFungi" id="CEF74359"/>
    </source>
</evidence>
<proteinExistence type="predicted"/>
<keyword evidence="4" id="KW-1185">Reference proteome</keyword>
<accession>I1REM8</accession>
<dbReference type="STRING" id="229533.I1REM8"/>
<evidence type="ECO:0000313" key="2">
    <source>
        <dbReference type="EMBL" id="CEF74359.1"/>
    </source>
</evidence>
<dbReference type="HOGENOM" id="CLU_1570742_0_0_1"/>
<evidence type="ECO:0000313" key="4">
    <source>
        <dbReference type="Proteomes" id="UP000070720"/>
    </source>
</evidence>
<dbReference type="AlphaFoldDB" id="I1REM8"/>
<sequence>MSKQTQDCSDEIFSNNIIPKYPISASNKKQPSGCQACALQIPSFFCNNDCDGDGGLIIENTPLPMPLPSAQALQRELSHGINQLANATHNSYAFQPIPDPDQRSPSNTSSTDSMSGSPSLVTHGTSREYVDIMCSLCGENHDPYASLCATPANGFITESDLVPSQNVFCSLHSMQISDVTHLHRC</sequence>
<organism evidence="2 4">
    <name type="scientific">Gibberella zeae (strain ATCC MYA-4620 / CBS 123657 / FGSC 9075 / NRRL 31084 / PH-1)</name>
    <name type="common">Wheat head blight fungus</name>
    <name type="synonym">Fusarium graminearum</name>
    <dbReference type="NCBI Taxonomy" id="229533"/>
    <lineage>
        <taxon>Eukaryota</taxon>
        <taxon>Fungi</taxon>
        <taxon>Dikarya</taxon>
        <taxon>Ascomycota</taxon>
        <taxon>Pezizomycotina</taxon>
        <taxon>Sordariomycetes</taxon>
        <taxon>Hypocreomycetidae</taxon>
        <taxon>Hypocreales</taxon>
        <taxon>Nectriaceae</taxon>
        <taxon>Fusarium</taxon>
    </lineage>
</organism>
<evidence type="ECO:0000256" key="1">
    <source>
        <dbReference type="SAM" id="MobiDB-lite"/>
    </source>
</evidence>
<reference evidence="3" key="5">
    <citation type="submission" date="2017-01" db="UniProtKB">
        <authorList>
            <consortium name="EnsemblFungi"/>
        </authorList>
    </citation>
    <scope>IDENTIFICATION</scope>
    <source>
        <strain evidence="3">PH-1 / ATCC MYA-4620 / FGSC 9075 / NRRL 31084</strain>
    </source>
</reference>
<reference key="3">
    <citation type="submission" date="2014-02" db="EMBL/GenBank/DDBJ databases">
        <title>A revised Fusarium graminearum genomic reference sequence using whole shotgun re-sequencing.</title>
        <authorList>
            <person name="King R."/>
            <person name="Urban M."/>
            <person name="Hassani-Pak K."/>
            <person name="Hammond-Kosack K."/>
        </authorList>
    </citation>
    <scope>NUCLEOTIDE SEQUENCE</scope>
    <source>
        <strain>PH-1</strain>
    </source>
</reference>
<dbReference type="EMBL" id="HG970332">
    <property type="protein sequence ID" value="CEF74359.1"/>
    <property type="molecule type" value="Genomic_DNA"/>
</dbReference>
<dbReference type="Proteomes" id="UP000070720">
    <property type="component" value="Chromosome 1"/>
</dbReference>
<reference evidence="2 4" key="4">
    <citation type="journal article" date="2015" name="BMC Genomics">
        <title>The completed genome sequence of the pathogenic ascomycete fungus Fusarium graminearum.</title>
        <authorList>
            <person name="King R."/>
            <person name="Urban M."/>
            <person name="Hammond-Kosack M.C."/>
            <person name="Hassani-Pak K."/>
            <person name="Hammond-Kosack K.E."/>
        </authorList>
    </citation>
    <scope>NUCLEOTIDE SEQUENCE [LARGE SCALE GENOMIC DNA]</scope>
    <source>
        <strain evidence="4">ATCC MYA-4620 / CBS 123657 / FGSC 9075 / NRRL 31084 / PH-1</strain>
        <strain evidence="2">PH-1</strain>
    </source>
</reference>
<feature type="region of interest" description="Disordered" evidence="1">
    <location>
        <begin position="92"/>
        <end position="122"/>
    </location>
</feature>
<name>I1REM8_GIBZE</name>
<dbReference type="RefSeq" id="XP_011317996.1">
    <property type="nucleotide sequence ID" value="XM_011319694.1"/>
</dbReference>
<dbReference type="InParanoid" id="I1REM8"/>
<dbReference type="KEGG" id="fgr:FGSG_02120"/>
<feature type="compositionally biased region" description="Low complexity" evidence="1">
    <location>
        <begin position="104"/>
        <end position="119"/>
    </location>
</feature>
<dbReference type="VEuPathDB" id="FungiDB:FGRAMPH1_01G05107"/>
<dbReference type="OrthoDB" id="10380584at2759"/>
<protein>
    <submittedName>
        <fullName evidence="2">Chromosome 1, complete genome</fullName>
    </submittedName>
</protein>